<proteinExistence type="predicted"/>
<dbReference type="STRING" id="246199.CUS_4411"/>
<keyword evidence="2" id="KW-1185">Reference proteome</keyword>
<feature type="non-terminal residue" evidence="1">
    <location>
        <position position="64"/>
    </location>
</feature>
<gene>
    <name evidence="1" type="ORF">CUS_4411</name>
</gene>
<dbReference type="Proteomes" id="UP000004259">
    <property type="component" value="Unassembled WGS sequence"/>
</dbReference>
<dbReference type="AlphaFoldDB" id="E9SBP4"/>
<dbReference type="RefSeq" id="WP_002849057.1">
    <property type="nucleotide sequence ID" value="NZ_ADKM02000071.1"/>
</dbReference>
<protein>
    <submittedName>
        <fullName evidence="1">Conserved domain protein</fullName>
    </submittedName>
</protein>
<dbReference type="EMBL" id="ADKM02000071">
    <property type="protein sequence ID" value="EGC03303.1"/>
    <property type="molecule type" value="Genomic_DNA"/>
</dbReference>
<comment type="caution">
    <text evidence="1">The sequence shown here is derived from an EMBL/GenBank/DDBJ whole genome shotgun (WGS) entry which is preliminary data.</text>
</comment>
<evidence type="ECO:0000313" key="1">
    <source>
        <dbReference type="EMBL" id="EGC03303.1"/>
    </source>
</evidence>
<evidence type="ECO:0000313" key="2">
    <source>
        <dbReference type="Proteomes" id="UP000004259"/>
    </source>
</evidence>
<sequence>MEASERINIILKKLDIDATTLKKNLVKYLVQIEEVLEQKRIRRRELLKELTESDYTVKNIAQET</sequence>
<organism evidence="1 2">
    <name type="scientific">Ruminococcus albus 8</name>
    <dbReference type="NCBI Taxonomy" id="246199"/>
    <lineage>
        <taxon>Bacteria</taxon>
        <taxon>Bacillati</taxon>
        <taxon>Bacillota</taxon>
        <taxon>Clostridia</taxon>
        <taxon>Eubacteriales</taxon>
        <taxon>Oscillospiraceae</taxon>
        <taxon>Ruminococcus</taxon>
    </lineage>
</organism>
<reference evidence="1 2" key="1">
    <citation type="submission" date="2011-02" db="EMBL/GenBank/DDBJ databases">
        <authorList>
            <person name="Nelson K.E."/>
            <person name="Sutton G."/>
            <person name="Torralba M."/>
            <person name="Durkin S."/>
            <person name="Harkins D."/>
            <person name="Montgomery R."/>
            <person name="Ziemer C."/>
            <person name="Klaassens E."/>
            <person name="Ocuiv P."/>
            <person name="Morrison M."/>
        </authorList>
    </citation>
    <scope>NUCLEOTIDE SEQUENCE [LARGE SCALE GENOMIC DNA]</scope>
    <source>
        <strain evidence="1 2">8</strain>
    </source>
</reference>
<accession>E9SBP4</accession>
<name>E9SBP4_RUMAL</name>